<evidence type="ECO:0000313" key="1">
    <source>
        <dbReference type="EMBL" id="KNC23263.1"/>
    </source>
</evidence>
<dbReference type="Proteomes" id="UP000037069">
    <property type="component" value="Unassembled WGS sequence"/>
</dbReference>
<protein>
    <submittedName>
        <fullName evidence="1">Uncharacterized protein</fullName>
    </submittedName>
</protein>
<name>A0A0L0BTE6_LUCCU</name>
<sequence length="203" mass="23337">MKVADGKRPENNNSSQNMVHRANYSDLVVWGIKIEFKLDCEVRLTCFDEEKGIGHVARFIVVDEFFEPLLGLDACVSFDLIKRVNAVGVTSVFLSELVGQHKLEVKELSVSVTSAPVLALYDPGLPVLIRTDGSFDSFHNHFHRNRYEDNIANFRDNIEQRSKEPINQQDNHLIRPFIMRLILIVMDLRVTLMIVTLMEIRRI</sequence>
<proteinExistence type="predicted"/>
<reference evidence="1 2" key="1">
    <citation type="journal article" date="2015" name="Nat. Commun.">
        <title>Lucilia cuprina genome unlocks parasitic fly biology to underpin future interventions.</title>
        <authorList>
            <person name="Anstead C.A."/>
            <person name="Korhonen P.K."/>
            <person name="Young N.D."/>
            <person name="Hall R.S."/>
            <person name="Jex A.R."/>
            <person name="Murali S.C."/>
            <person name="Hughes D.S."/>
            <person name="Lee S.F."/>
            <person name="Perry T."/>
            <person name="Stroehlein A.J."/>
            <person name="Ansell B.R."/>
            <person name="Breugelmans B."/>
            <person name="Hofmann A."/>
            <person name="Qu J."/>
            <person name="Dugan S."/>
            <person name="Lee S.L."/>
            <person name="Chao H."/>
            <person name="Dinh H."/>
            <person name="Han Y."/>
            <person name="Doddapaneni H.V."/>
            <person name="Worley K.C."/>
            <person name="Muzny D.M."/>
            <person name="Ioannidis P."/>
            <person name="Waterhouse R.M."/>
            <person name="Zdobnov E.M."/>
            <person name="James P.J."/>
            <person name="Bagnall N.H."/>
            <person name="Kotze A.C."/>
            <person name="Gibbs R.A."/>
            <person name="Richards S."/>
            <person name="Batterham P."/>
            <person name="Gasser R.B."/>
        </authorList>
    </citation>
    <scope>NUCLEOTIDE SEQUENCE [LARGE SCALE GENOMIC DNA]</scope>
    <source>
        <strain evidence="1 2">LS</strain>
        <tissue evidence="1">Full body</tissue>
    </source>
</reference>
<organism evidence="1 2">
    <name type="scientific">Lucilia cuprina</name>
    <name type="common">Green bottle fly</name>
    <name type="synonym">Australian sheep blowfly</name>
    <dbReference type="NCBI Taxonomy" id="7375"/>
    <lineage>
        <taxon>Eukaryota</taxon>
        <taxon>Metazoa</taxon>
        <taxon>Ecdysozoa</taxon>
        <taxon>Arthropoda</taxon>
        <taxon>Hexapoda</taxon>
        <taxon>Insecta</taxon>
        <taxon>Pterygota</taxon>
        <taxon>Neoptera</taxon>
        <taxon>Endopterygota</taxon>
        <taxon>Diptera</taxon>
        <taxon>Brachycera</taxon>
        <taxon>Muscomorpha</taxon>
        <taxon>Oestroidea</taxon>
        <taxon>Calliphoridae</taxon>
        <taxon>Luciliinae</taxon>
        <taxon>Lucilia</taxon>
    </lineage>
</organism>
<comment type="caution">
    <text evidence="1">The sequence shown here is derived from an EMBL/GenBank/DDBJ whole genome shotgun (WGS) entry which is preliminary data.</text>
</comment>
<dbReference type="AlphaFoldDB" id="A0A0L0BTE6"/>
<dbReference type="EMBL" id="JRES01001381">
    <property type="protein sequence ID" value="KNC23263.1"/>
    <property type="molecule type" value="Genomic_DNA"/>
</dbReference>
<gene>
    <name evidence="1" type="ORF">FF38_04185</name>
</gene>
<accession>A0A0L0BTE6</accession>
<keyword evidence="2" id="KW-1185">Reference proteome</keyword>
<evidence type="ECO:0000313" key="2">
    <source>
        <dbReference type="Proteomes" id="UP000037069"/>
    </source>
</evidence>